<dbReference type="InterPro" id="IPR051655">
    <property type="entry name" value="FAM161"/>
</dbReference>
<evidence type="ECO:0000256" key="1">
    <source>
        <dbReference type="ARBA" id="ARBA00004114"/>
    </source>
</evidence>
<dbReference type="AlphaFoldDB" id="A0A8T3DLX1"/>
<feature type="compositionally biased region" description="Basic and acidic residues" evidence="13">
    <location>
        <begin position="245"/>
        <end position="254"/>
    </location>
</feature>
<evidence type="ECO:0000256" key="4">
    <source>
        <dbReference type="ARBA" id="ARBA00022490"/>
    </source>
</evidence>
<dbReference type="Pfam" id="PF10595">
    <property type="entry name" value="FAM161A_B"/>
    <property type="match status" value="1"/>
</dbReference>
<evidence type="ECO:0000256" key="6">
    <source>
        <dbReference type="ARBA" id="ARBA00023054"/>
    </source>
</evidence>
<keyword evidence="6 12" id="KW-0175">Coiled coil</keyword>
<feature type="compositionally biased region" description="Polar residues" evidence="13">
    <location>
        <begin position="672"/>
        <end position="688"/>
    </location>
</feature>
<keyword evidence="15" id="KW-1185">Reference proteome</keyword>
<evidence type="ECO:0000256" key="9">
    <source>
        <dbReference type="ARBA" id="ARBA00023273"/>
    </source>
</evidence>
<dbReference type="GO" id="GO:0005929">
    <property type="term" value="C:cilium"/>
    <property type="evidence" value="ECO:0007669"/>
    <property type="project" value="TreeGrafter"/>
</dbReference>
<dbReference type="PANTHER" id="PTHR21501">
    <property type="entry name" value="PROTEIN FAM-161"/>
    <property type="match status" value="1"/>
</dbReference>
<sequence>MESSHRTNVLVTSCLKTPVDPHTKAPLAQYERERALPYASGHVPDNRDYEKEMEYDSETEGSDVEGQGESGNPLLLKNYRVAGEPIDLREFYFSNEEYYMKLEELKRAHLQTMAELEGMYRKKLEVKGTGPPDKSTAEETRRSHLEKNYTMPVANLRKAFSAVELNQIGGCGLSDTSEEADNDAAVEKGLLSSPKEHIRTMWQDFTVGELTPRNRQASRSSLRSQSATRRGRGRGGSRAQSGDSGGRDQYDSGWRHRVTVPQPFQMTLREMEKKRRKVKTRSEVELENALLKKQLEELTECQKKFRASPVPAHVYLPLYEDITTRNEERRRFFRQRDQHNLLNSQKPFSFLERERLKKEQREAQLQKLAPKEERKTFRAKPVPKSLYDSTVSDQIKEDQLYRAIKMQMRAQELLHSASMPRSMLAKRLSEKRKEAATERTVETEADFRPRINAEVPDFDASYRKFRKQLQSRRDVKTTTVCEPFQLRTAQISSHRDRILADIEAEQTSPRATRWPYIAPTRTASSSLCSSLSGSQELLPTKITDASRKRQEAVRKVLEQRKKAEEEEERWRERQKQREKRLQKVINKRAQANDPHVALSQTCKSKLKQFRKQDLQRKKEYQEEMREIQERVRGRPLLLEQVTQRNAKQAAEKRYADTLRGYGLSEDFVNSKAPKQQQCDLTSARSSISSEEKRSNKQEPVAGSPTGAESYADDYPDDYEEFDDQELYGEERDPEEDRHEYRKDTDEEEDDKADQSDEGEQENEPYGNMEDRYLHGDEQEGEEGEEESEARHSNKSWSRHGSDSEGSKGSDVEGGKERNGQD</sequence>
<evidence type="ECO:0000256" key="12">
    <source>
        <dbReference type="SAM" id="Coils"/>
    </source>
</evidence>
<name>A0A8T3DLX1_9TELE</name>
<dbReference type="Proteomes" id="UP000829720">
    <property type="component" value="Unassembled WGS sequence"/>
</dbReference>
<feature type="compositionally biased region" description="Polar residues" evidence="13">
    <location>
        <begin position="1"/>
        <end position="15"/>
    </location>
</feature>
<feature type="compositionally biased region" description="Basic and acidic residues" evidence="13">
    <location>
        <begin position="44"/>
        <end position="54"/>
    </location>
</feature>
<protein>
    <recommendedName>
        <fullName evidence="11">Protein FAM161A</fullName>
    </recommendedName>
</protein>
<evidence type="ECO:0000256" key="5">
    <source>
        <dbReference type="ARBA" id="ARBA00022794"/>
    </source>
</evidence>
<dbReference type="EMBL" id="JAERUA010000008">
    <property type="protein sequence ID" value="KAI1896854.1"/>
    <property type="molecule type" value="Genomic_DNA"/>
</dbReference>
<evidence type="ECO:0000256" key="13">
    <source>
        <dbReference type="SAM" id="MobiDB-lite"/>
    </source>
</evidence>
<evidence type="ECO:0000313" key="15">
    <source>
        <dbReference type="Proteomes" id="UP000829720"/>
    </source>
</evidence>
<keyword evidence="8" id="KW-0206">Cytoskeleton</keyword>
<dbReference type="InterPro" id="IPR019579">
    <property type="entry name" value="FAM161A/B"/>
</dbReference>
<evidence type="ECO:0000256" key="10">
    <source>
        <dbReference type="ARBA" id="ARBA00037165"/>
    </source>
</evidence>
<keyword evidence="4" id="KW-0963">Cytoplasm</keyword>
<feature type="compositionally biased region" description="Low complexity" evidence="13">
    <location>
        <begin position="215"/>
        <end position="228"/>
    </location>
</feature>
<feature type="compositionally biased region" description="Basic and acidic residues" evidence="13">
    <location>
        <begin position="768"/>
        <end position="777"/>
    </location>
</feature>
<dbReference type="OrthoDB" id="2150121at2759"/>
<gene>
    <name evidence="14" type="ORF">AGOR_G00099140</name>
</gene>
<feature type="compositionally biased region" description="Basic and acidic residues" evidence="13">
    <location>
        <begin position="799"/>
        <end position="821"/>
    </location>
</feature>
<comment type="similarity">
    <text evidence="3">Belongs to the FAM161 family.</text>
</comment>
<feature type="region of interest" description="Disordered" evidence="13">
    <location>
        <begin position="668"/>
        <end position="821"/>
    </location>
</feature>
<dbReference type="GO" id="GO:0005814">
    <property type="term" value="C:centriole"/>
    <property type="evidence" value="ECO:0007669"/>
    <property type="project" value="UniProtKB-SubCell"/>
</dbReference>
<feature type="compositionally biased region" description="Acidic residues" evidence="13">
    <location>
        <begin position="710"/>
        <end position="727"/>
    </location>
</feature>
<feature type="compositionally biased region" description="Basic and acidic residues" evidence="13">
    <location>
        <begin position="728"/>
        <end position="744"/>
    </location>
</feature>
<organism evidence="14 15">
    <name type="scientific">Albula goreensis</name>
    <dbReference type="NCBI Taxonomy" id="1534307"/>
    <lineage>
        <taxon>Eukaryota</taxon>
        <taxon>Metazoa</taxon>
        <taxon>Chordata</taxon>
        <taxon>Craniata</taxon>
        <taxon>Vertebrata</taxon>
        <taxon>Euteleostomi</taxon>
        <taxon>Actinopterygii</taxon>
        <taxon>Neopterygii</taxon>
        <taxon>Teleostei</taxon>
        <taxon>Albuliformes</taxon>
        <taxon>Albulidae</taxon>
        <taxon>Albula</taxon>
    </lineage>
</organism>
<comment type="subcellular location">
    <subcellularLocation>
        <location evidence="2">Cytoplasm</location>
        <location evidence="2">Cytoskeleton</location>
        <location evidence="2">Cilium basal body</location>
    </subcellularLocation>
    <subcellularLocation>
        <location evidence="1">Cytoplasm</location>
        <location evidence="1">Cytoskeleton</location>
        <location evidence="1">Microtubule organizing center</location>
        <location evidence="1">Centrosome</location>
        <location evidence="1">Centriole</location>
    </subcellularLocation>
</comment>
<reference evidence="14" key="1">
    <citation type="submission" date="2021-01" db="EMBL/GenBank/DDBJ databases">
        <authorList>
            <person name="Zahm M."/>
            <person name="Roques C."/>
            <person name="Cabau C."/>
            <person name="Klopp C."/>
            <person name="Donnadieu C."/>
            <person name="Jouanno E."/>
            <person name="Lampietro C."/>
            <person name="Louis A."/>
            <person name="Herpin A."/>
            <person name="Echchiki A."/>
            <person name="Berthelot C."/>
            <person name="Parey E."/>
            <person name="Roest-Crollius H."/>
            <person name="Braasch I."/>
            <person name="Postlethwait J."/>
            <person name="Bobe J."/>
            <person name="Montfort J."/>
            <person name="Bouchez O."/>
            <person name="Begum T."/>
            <person name="Mejri S."/>
            <person name="Adams A."/>
            <person name="Chen W.-J."/>
            <person name="Guiguen Y."/>
        </authorList>
    </citation>
    <scope>NUCLEOTIDE SEQUENCE</scope>
    <source>
        <tissue evidence="14">Blood</tissue>
    </source>
</reference>
<dbReference type="PANTHER" id="PTHR21501:SF3">
    <property type="entry name" value="PROTEIN FAM161A"/>
    <property type="match status" value="1"/>
</dbReference>
<keyword evidence="7" id="KW-0969">Cilium</keyword>
<keyword evidence="9" id="KW-0966">Cell projection</keyword>
<evidence type="ECO:0000256" key="8">
    <source>
        <dbReference type="ARBA" id="ARBA00023212"/>
    </source>
</evidence>
<comment type="function">
    <text evidence="10">Involved in ciliogenesis.</text>
</comment>
<feature type="compositionally biased region" description="Acidic residues" evidence="13">
    <location>
        <begin position="778"/>
        <end position="787"/>
    </location>
</feature>
<comment type="caution">
    <text evidence="14">The sequence shown here is derived from an EMBL/GenBank/DDBJ whole genome shotgun (WGS) entry which is preliminary data.</text>
</comment>
<accession>A0A8T3DLX1</accession>
<evidence type="ECO:0000256" key="2">
    <source>
        <dbReference type="ARBA" id="ARBA00004120"/>
    </source>
</evidence>
<proteinExistence type="inferred from homology"/>
<feature type="region of interest" description="Disordered" evidence="13">
    <location>
        <begin position="1"/>
        <end position="72"/>
    </location>
</feature>
<evidence type="ECO:0000256" key="3">
    <source>
        <dbReference type="ARBA" id="ARBA00006663"/>
    </source>
</evidence>
<feature type="compositionally biased region" description="Acidic residues" evidence="13">
    <location>
        <begin position="745"/>
        <end position="762"/>
    </location>
</feature>
<feature type="compositionally biased region" description="Basic and acidic residues" evidence="13">
    <location>
        <begin position="135"/>
        <end position="147"/>
    </location>
</feature>
<evidence type="ECO:0000256" key="7">
    <source>
        <dbReference type="ARBA" id="ARBA00023069"/>
    </source>
</evidence>
<feature type="region of interest" description="Disordered" evidence="13">
    <location>
        <begin position="125"/>
        <end position="149"/>
    </location>
</feature>
<evidence type="ECO:0000256" key="11">
    <source>
        <dbReference type="ARBA" id="ARBA00039949"/>
    </source>
</evidence>
<feature type="region of interest" description="Disordered" evidence="13">
    <location>
        <begin position="209"/>
        <end position="259"/>
    </location>
</feature>
<evidence type="ECO:0000313" key="14">
    <source>
        <dbReference type="EMBL" id="KAI1896854.1"/>
    </source>
</evidence>
<keyword evidence="5" id="KW-0970">Cilium biogenesis/degradation</keyword>
<feature type="coiled-coil region" evidence="12">
    <location>
        <begin position="546"/>
        <end position="580"/>
    </location>
</feature>
<dbReference type="GO" id="GO:0044782">
    <property type="term" value="P:cilium organization"/>
    <property type="evidence" value="ECO:0007669"/>
    <property type="project" value="TreeGrafter"/>
</dbReference>